<evidence type="ECO:0000313" key="1">
    <source>
        <dbReference type="EMBL" id="KAI8425607.1"/>
    </source>
</evidence>
<proteinExistence type="predicted"/>
<comment type="caution">
    <text evidence="1">The sequence shown here is derived from an EMBL/GenBank/DDBJ whole genome shotgun (WGS) entry which is preliminary data.</text>
</comment>
<name>A0ACC0JN83_CHOFU</name>
<reference evidence="1 2" key="1">
    <citation type="journal article" date="2022" name="Genome Biol. Evol.">
        <title>The Spruce Budworm Genome: Reconstructing the Evolutionary History of Antifreeze Proteins.</title>
        <authorList>
            <person name="Beliveau C."/>
            <person name="Gagne P."/>
            <person name="Picq S."/>
            <person name="Vernygora O."/>
            <person name="Keeling C.I."/>
            <person name="Pinkney K."/>
            <person name="Doucet D."/>
            <person name="Wen F."/>
            <person name="Johnston J.S."/>
            <person name="Maaroufi H."/>
            <person name="Boyle B."/>
            <person name="Laroche J."/>
            <person name="Dewar K."/>
            <person name="Juretic N."/>
            <person name="Blackburn G."/>
            <person name="Nisole A."/>
            <person name="Brunet B."/>
            <person name="Brandao M."/>
            <person name="Lumley L."/>
            <person name="Duan J."/>
            <person name="Quan G."/>
            <person name="Lucarotti C.J."/>
            <person name="Roe A.D."/>
            <person name="Sperling F.A.H."/>
            <person name="Levesque R.C."/>
            <person name="Cusson M."/>
        </authorList>
    </citation>
    <scope>NUCLEOTIDE SEQUENCE [LARGE SCALE GENOMIC DNA]</scope>
    <source>
        <strain evidence="1">Glfc:IPQL:Cfum</strain>
    </source>
</reference>
<dbReference type="EMBL" id="CM046119">
    <property type="protein sequence ID" value="KAI8425607.1"/>
    <property type="molecule type" value="Genomic_DNA"/>
</dbReference>
<gene>
    <name evidence="1" type="ORF">MSG28_011424</name>
</gene>
<organism evidence="1 2">
    <name type="scientific">Choristoneura fumiferana</name>
    <name type="common">Spruce budworm moth</name>
    <name type="synonym">Archips fumiferana</name>
    <dbReference type="NCBI Taxonomy" id="7141"/>
    <lineage>
        <taxon>Eukaryota</taxon>
        <taxon>Metazoa</taxon>
        <taxon>Ecdysozoa</taxon>
        <taxon>Arthropoda</taxon>
        <taxon>Hexapoda</taxon>
        <taxon>Insecta</taxon>
        <taxon>Pterygota</taxon>
        <taxon>Neoptera</taxon>
        <taxon>Endopterygota</taxon>
        <taxon>Lepidoptera</taxon>
        <taxon>Glossata</taxon>
        <taxon>Ditrysia</taxon>
        <taxon>Tortricoidea</taxon>
        <taxon>Tortricidae</taxon>
        <taxon>Tortricinae</taxon>
        <taxon>Choristoneura</taxon>
    </lineage>
</organism>
<dbReference type="Proteomes" id="UP001064048">
    <property type="component" value="Chromosome 19"/>
</dbReference>
<keyword evidence="2" id="KW-1185">Reference proteome</keyword>
<accession>A0ACC0JN83</accession>
<sequence length="225" mass="24672">MDRDKRRKLRDGIGLPNLVRNTSKDQEGKPIKWLKIKCLRFEKLKEVLWDSMIITVRLDLGRNADLLEPGNIFEKSSNQGQVTIKLLDSEGKLTSAAPKVMLIKLSPEVVYTSATRGTPSEPGCRPVTRPSSQRLGGRRSSFTTTISPTTSTTVVQQCAHSDFVTIAISDVDECRRQQHAAVISGGRRQSDIVVWWSSSVCSPRSAAEAVSTELVPGAPELSALA</sequence>
<evidence type="ECO:0000313" key="2">
    <source>
        <dbReference type="Proteomes" id="UP001064048"/>
    </source>
</evidence>
<protein>
    <submittedName>
        <fullName evidence="1">Uncharacterized protein</fullName>
    </submittedName>
</protein>